<gene>
    <name evidence="1" type="ORF">QYS47_01225</name>
</gene>
<dbReference type="KEGG" id="marp:QYS47_01225"/>
<accession>A0AA49GD32</accession>
<dbReference type="AlphaFoldDB" id="A0AA49GD32"/>
<dbReference type="Pfam" id="PF12893">
    <property type="entry name" value="Lumazine_bd_2"/>
    <property type="match status" value="1"/>
</dbReference>
<evidence type="ECO:0000313" key="1">
    <source>
        <dbReference type="EMBL" id="WKK81052.2"/>
    </source>
</evidence>
<dbReference type="InterPro" id="IPR039437">
    <property type="entry name" value="FrzH/put_lumazine-bd"/>
</dbReference>
<proteinExistence type="predicted"/>
<dbReference type="Gene3D" id="3.10.450.50">
    <property type="match status" value="1"/>
</dbReference>
<organism evidence="1">
    <name type="scientific">Marivirga arenosa</name>
    <dbReference type="NCBI Taxonomy" id="3059076"/>
    <lineage>
        <taxon>Bacteria</taxon>
        <taxon>Pseudomonadati</taxon>
        <taxon>Bacteroidota</taxon>
        <taxon>Cytophagia</taxon>
        <taxon>Cytophagales</taxon>
        <taxon>Marivirgaceae</taxon>
        <taxon>Marivirga</taxon>
    </lineage>
</organism>
<reference evidence="1" key="1">
    <citation type="submission" date="2023-08" db="EMBL/GenBank/DDBJ databases">
        <title>Comparative genomics and taxonomic characterization of three novel marine species of genus Marivirga.</title>
        <authorList>
            <person name="Muhammad N."/>
            <person name="Kim S.-G."/>
        </authorList>
    </citation>
    <scope>NUCLEOTIDE SEQUENCE</scope>
    <source>
        <strain evidence="1">BKB1-2</strain>
    </source>
</reference>
<dbReference type="EMBL" id="CP129968">
    <property type="protein sequence ID" value="WKK81052.2"/>
    <property type="molecule type" value="Genomic_DNA"/>
</dbReference>
<dbReference type="Proteomes" id="UP001232019">
    <property type="component" value="Chromosome"/>
</dbReference>
<sequence>MIKYIITLCLLLSGISLVAQDKLKTKYYRHLAYNHVSPHVPIKGIYPISKTEADTSSHYKFTFHNDQLVEIVNHHYNSQRQHPLTTFDAYKVMINYLHNQEVRTFYDPNGKRIANERGVYKEVFTYDKKGFVTSLEFFDLEDRTMESNWGIHSYQWSKHKKMVIEKRYNLADSAVSISPYFSFGTTGIVYDKNGFPQANYNLDEQLKVVDNESGVASYQDTYDKNDNHIRYTYHNQSDELTLNQWGFAIGRKTYDAEGNQIGRAVYDVNDSLLNEREDFSNVYAVKAPPISAADSVAIKRVAMGYLIALQQLKPEIMEEVMHEQLAKRTIGWDFRENEEVLRETTYQQMIDFAESWNQSGTKFPTHPQQSVTILDAYQKAASVKLVSDNWYEYLHLAKIKGQWRIVNMFWLYKDARRNEY</sequence>
<name>A0AA49GD32_9BACT</name>
<dbReference type="SUPFAM" id="SSF54427">
    <property type="entry name" value="NTF2-like"/>
    <property type="match status" value="1"/>
</dbReference>
<protein>
    <submittedName>
        <fullName evidence="1">Nuclear transport factor 2 family protein</fullName>
    </submittedName>
</protein>
<dbReference type="RefSeq" id="WP_322348394.1">
    <property type="nucleotide sequence ID" value="NZ_CP129968.2"/>
</dbReference>
<dbReference type="InterPro" id="IPR032710">
    <property type="entry name" value="NTF2-like_dom_sf"/>
</dbReference>